<dbReference type="EC" id="3.2.1.40" evidence="2"/>
<reference evidence="6" key="2">
    <citation type="journal article" date="2014" name="ISME J.">
        <title>Microbial stratification in low pH oxic and suboxic macroscopic growths along an acid mine drainage.</title>
        <authorList>
            <person name="Mendez-Garcia C."/>
            <person name="Mesa V."/>
            <person name="Sprenger R.R."/>
            <person name="Richter M."/>
            <person name="Diez M.S."/>
            <person name="Solano J."/>
            <person name="Bargiela R."/>
            <person name="Golyshina O.V."/>
            <person name="Manteca A."/>
            <person name="Ramos J.L."/>
            <person name="Gallego J.R."/>
            <person name="Llorente I."/>
            <person name="Martins Dos Santos V.A."/>
            <person name="Jensen O.N."/>
            <person name="Pelaez A.I."/>
            <person name="Sanchez J."/>
            <person name="Ferrer M."/>
        </authorList>
    </citation>
    <scope>NUCLEOTIDE SEQUENCE</scope>
</reference>
<name>T0YFY9_9ZZZZ</name>
<dbReference type="SUPFAM" id="SSF48208">
    <property type="entry name" value="Six-hairpin glycosidases"/>
    <property type="match status" value="1"/>
</dbReference>
<feature type="non-terminal residue" evidence="6">
    <location>
        <position position="240"/>
    </location>
</feature>
<gene>
    <name evidence="6" type="ORF">B1A_19645</name>
</gene>
<dbReference type="InterPro" id="IPR035398">
    <property type="entry name" value="Bac_rhamnosid_C"/>
</dbReference>
<reference evidence="6" key="1">
    <citation type="submission" date="2013-08" db="EMBL/GenBank/DDBJ databases">
        <authorList>
            <person name="Mendez C."/>
            <person name="Richter M."/>
            <person name="Ferrer M."/>
            <person name="Sanchez J."/>
        </authorList>
    </citation>
    <scope>NUCLEOTIDE SEQUENCE</scope>
</reference>
<dbReference type="InterPro" id="IPR012341">
    <property type="entry name" value="6hp_glycosidase-like_sf"/>
</dbReference>
<proteinExistence type="predicted"/>
<dbReference type="PANTHER" id="PTHR33307">
    <property type="entry name" value="ALPHA-RHAMNOSIDASE (EUROFUNG)"/>
    <property type="match status" value="1"/>
</dbReference>
<dbReference type="InterPro" id="IPR016007">
    <property type="entry name" value="Alpha_rhamnosid"/>
</dbReference>
<dbReference type="Pfam" id="PF17389">
    <property type="entry name" value="Bac_rhamnosid6H"/>
    <property type="match status" value="1"/>
</dbReference>
<evidence type="ECO:0000256" key="1">
    <source>
        <dbReference type="ARBA" id="ARBA00001445"/>
    </source>
</evidence>
<dbReference type="Gene3D" id="1.50.10.10">
    <property type="match status" value="1"/>
</dbReference>
<evidence type="ECO:0000256" key="3">
    <source>
        <dbReference type="ARBA" id="ARBA00022801"/>
    </source>
</evidence>
<dbReference type="PANTHER" id="PTHR33307:SF6">
    <property type="entry name" value="ALPHA-RHAMNOSIDASE (EUROFUNG)-RELATED"/>
    <property type="match status" value="1"/>
</dbReference>
<evidence type="ECO:0000313" key="6">
    <source>
        <dbReference type="EMBL" id="EQD32013.1"/>
    </source>
</evidence>
<organism evidence="6">
    <name type="scientific">mine drainage metagenome</name>
    <dbReference type="NCBI Taxonomy" id="410659"/>
    <lineage>
        <taxon>unclassified sequences</taxon>
        <taxon>metagenomes</taxon>
        <taxon>ecological metagenomes</taxon>
    </lineage>
</organism>
<dbReference type="GO" id="GO:0030596">
    <property type="term" value="F:alpha-L-rhamnosidase activity"/>
    <property type="evidence" value="ECO:0007669"/>
    <property type="project" value="UniProtKB-EC"/>
</dbReference>
<keyword evidence="3" id="KW-0378">Hydrolase</keyword>
<protein>
    <recommendedName>
        <fullName evidence="2">alpha-L-rhamnosidase</fullName>
        <ecNumber evidence="2">3.2.1.40</ecNumber>
    </recommendedName>
</protein>
<accession>T0YFY9</accession>
<dbReference type="Gene3D" id="2.60.420.10">
    <property type="entry name" value="Maltose phosphorylase, domain 3"/>
    <property type="match status" value="1"/>
</dbReference>
<comment type="catalytic activity">
    <reaction evidence="1">
        <text>Hydrolysis of terminal non-reducing alpha-L-rhamnose residues in alpha-L-rhamnosides.</text>
        <dbReference type="EC" id="3.2.1.40"/>
    </reaction>
</comment>
<dbReference type="InterPro" id="IPR008928">
    <property type="entry name" value="6-hairpin_glycosidase_sf"/>
</dbReference>
<dbReference type="Pfam" id="PF17390">
    <property type="entry name" value="Bac_rhamnosid_C"/>
    <property type="match status" value="1"/>
</dbReference>
<feature type="domain" description="Alpha-L-rhamnosidase six-hairpin glycosidase" evidence="4">
    <location>
        <begin position="1"/>
        <end position="160"/>
    </location>
</feature>
<evidence type="ECO:0000259" key="5">
    <source>
        <dbReference type="Pfam" id="PF17390"/>
    </source>
</evidence>
<evidence type="ECO:0000259" key="4">
    <source>
        <dbReference type="Pfam" id="PF17389"/>
    </source>
</evidence>
<dbReference type="GO" id="GO:0005975">
    <property type="term" value="P:carbohydrate metabolic process"/>
    <property type="evidence" value="ECO:0007669"/>
    <property type="project" value="InterPro"/>
</dbReference>
<dbReference type="InterPro" id="IPR035396">
    <property type="entry name" value="Bac_rhamnosid6H"/>
</dbReference>
<feature type="domain" description="Alpha-L-rhamnosidase C-terminal" evidence="5">
    <location>
        <begin position="168"/>
        <end position="236"/>
    </location>
</feature>
<evidence type="ECO:0000256" key="2">
    <source>
        <dbReference type="ARBA" id="ARBA00012652"/>
    </source>
</evidence>
<dbReference type="AlphaFoldDB" id="T0YFY9"/>
<comment type="caution">
    <text evidence="6">The sequence shown here is derived from an EMBL/GenBank/DDBJ whole genome shotgun (WGS) entry which is preliminary data.</text>
</comment>
<sequence length="240" mass="26797">MARYARLLDKPSDAERFNSLAAKMKAAYNSALYNAKIGVYGNGSETSGIVSLAYGMVPERRRKAVIDNVVDKILGPGHGHIGTGLIGGQYLMRTLSRFGRPDIAYRLITNTTYPSWGYMIKHGATNIWELWNGNTANAFMSSRSHIMLIGDLVLWLYEDVAGIKPDWAAPGFKHVIMDPHPIGDLRFVNAWHRSPYGRIVSDWRVKGHRFIWRVVIPANSSATVYVPATSRNAVKEAAHR</sequence>
<dbReference type="EMBL" id="AUZX01014507">
    <property type="protein sequence ID" value="EQD32013.1"/>
    <property type="molecule type" value="Genomic_DNA"/>
</dbReference>